<dbReference type="PROSITE" id="PS50109">
    <property type="entry name" value="HIS_KIN"/>
    <property type="match status" value="1"/>
</dbReference>
<evidence type="ECO:0000256" key="2">
    <source>
        <dbReference type="ARBA" id="ARBA00004141"/>
    </source>
</evidence>
<evidence type="ECO:0000256" key="13">
    <source>
        <dbReference type="SAM" id="MobiDB-lite"/>
    </source>
</evidence>
<dbReference type="InterPro" id="IPR036890">
    <property type="entry name" value="HATPase_C_sf"/>
</dbReference>
<dbReference type="Pfam" id="PF02518">
    <property type="entry name" value="HATPase_c"/>
    <property type="match status" value="1"/>
</dbReference>
<dbReference type="FunFam" id="3.30.565.10:FF:000042">
    <property type="entry name" value="Two-component sensor histidine kinase KdpD"/>
    <property type="match status" value="1"/>
</dbReference>
<dbReference type="Pfam" id="PF00512">
    <property type="entry name" value="HisKA"/>
    <property type="match status" value="1"/>
</dbReference>
<keyword evidence="8" id="KW-0418">Kinase</keyword>
<dbReference type="InterPro" id="IPR038318">
    <property type="entry name" value="KdpD_sf"/>
</dbReference>
<keyword evidence="12 14" id="KW-0472">Membrane</keyword>
<dbReference type="SUPFAM" id="SSF55874">
    <property type="entry name" value="ATPase domain of HSP90 chaperone/DNA topoisomerase II/histidine kinase"/>
    <property type="match status" value="1"/>
</dbReference>
<dbReference type="Proteomes" id="UP000190229">
    <property type="component" value="Unassembled WGS sequence"/>
</dbReference>
<dbReference type="RefSeq" id="WP_079290646.1">
    <property type="nucleotide sequence ID" value="NZ_MWPS01000022.1"/>
</dbReference>
<accession>A0A1V4ETT3</accession>
<dbReference type="InterPro" id="IPR029016">
    <property type="entry name" value="GAF-like_dom_sf"/>
</dbReference>
<dbReference type="InterPro" id="IPR005467">
    <property type="entry name" value="His_kinase_dom"/>
</dbReference>
<keyword evidence="10 14" id="KW-1133">Transmembrane helix</keyword>
<dbReference type="GO" id="GO:0005886">
    <property type="term" value="C:plasma membrane"/>
    <property type="evidence" value="ECO:0007669"/>
    <property type="project" value="TreeGrafter"/>
</dbReference>
<dbReference type="PRINTS" id="PR00344">
    <property type="entry name" value="BCTRLSENSOR"/>
</dbReference>
<evidence type="ECO:0000256" key="12">
    <source>
        <dbReference type="ARBA" id="ARBA00023136"/>
    </source>
</evidence>
<dbReference type="EC" id="2.7.13.3" evidence="3"/>
<dbReference type="PANTHER" id="PTHR45569:SF1">
    <property type="entry name" value="SENSOR PROTEIN KDPD"/>
    <property type="match status" value="1"/>
</dbReference>
<evidence type="ECO:0000256" key="1">
    <source>
        <dbReference type="ARBA" id="ARBA00000085"/>
    </source>
</evidence>
<evidence type="ECO:0000256" key="6">
    <source>
        <dbReference type="ARBA" id="ARBA00022692"/>
    </source>
</evidence>
<protein>
    <recommendedName>
        <fullName evidence="3">histidine kinase</fullName>
        <ecNumber evidence="3">2.7.13.3</ecNumber>
    </recommendedName>
</protein>
<dbReference type="EMBL" id="MWPS01000022">
    <property type="protein sequence ID" value="OPG16068.1"/>
    <property type="molecule type" value="Genomic_DNA"/>
</dbReference>
<dbReference type="SMART" id="SM00387">
    <property type="entry name" value="HATPase_c"/>
    <property type="match status" value="1"/>
</dbReference>
<feature type="domain" description="Histidine kinase" evidence="15">
    <location>
        <begin position="311"/>
        <end position="526"/>
    </location>
</feature>
<evidence type="ECO:0000259" key="15">
    <source>
        <dbReference type="PROSITE" id="PS50109"/>
    </source>
</evidence>
<feature type="transmembrane region" description="Helical" evidence="14">
    <location>
        <begin position="38"/>
        <end position="56"/>
    </location>
</feature>
<dbReference type="InterPro" id="IPR003594">
    <property type="entry name" value="HATPase_dom"/>
</dbReference>
<name>A0A1V4ETT3_9BACL</name>
<dbReference type="CDD" id="cd00075">
    <property type="entry name" value="HATPase"/>
    <property type="match status" value="1"/>
</dbReference>
<proteinExistence type="predicted"/>
<gene>
    <name evidence="16" type="ORF">B2M26_08455</name>
</gene>
<dbReference type="SUPFAM" id="SSF47384">
    <property type="entry name" value="Homodimeric domain of signal transducing histidine kinase"/>
    <property type="match status" value="1"/>
</dbReference>
<evidence type="ECO:0000256" key="9">
    <source>
        <dbReference type="ARBA" id="ARBA00022840"/>
    </source>
</evidence>
<reference evidence="16 17" key="1">
    <citation type="submission" date="2017-02" db="EMBL/GenBank/DDBJ databases">
        <title>Draft genome of Acidibacillus ferrooxidans Huett2.</title>
        <authorList>
            <person name="Schopf S."/>
        </authorList>
    </citation>
    <scope>NUCLEOTIDE SEQUENCE [LARGE SCALE GENOMIC DNA]</scope>
    <source>
        <strain evidence="16 17">Huett2</strain>
    </source>
</reference>
<keyword evidence="7" id="KW-0547">Nucleotide-binding</keyword>
<dbReference type="InterPro" id="IPR004358">
    <property type="entry name" value="Sig_transdc_His_kin-like_C"/>
</dbReference>
<dbReference type="GO" id="GO:0000155">
    <property type="term" value="F:phosphorelay sensor kinase activity"/>
    <property type="evidence" value="ECO:0007669"/>
    <property type="project" value="InterPro"/>
</dbReference>
<dbReference type="Gene3D" id="1.20.120.620">
    <property type="entry name" value="Backbone structure of the membrane domain of e. Coli histidine kinase receptor kdpd"/>
    <property type="match status" value="1"/>
</dbReference>
<evidence type="ECO:0000313" key="17">
    <source>
        <dbReference type="Proteomes" id="UP000190229"/>
    </source>
</evidence>
<feature type="transmembrane region" description="Helical" evidence="14">
    <location>
        <begin position="87"/>
        <end position="104"/>
    </location>
</feature>
<comment type="caution">
    <text evidence="16">The sequence shown here is derived from an EMBL/GenBank/DDBJ whole genome shotgun (WGS) entry which is preliminary data.</text>
</comment>
<dbReference type="InterPro" id="IPR036097">
    <property type="entry name" value="HisK_dim/P_sf"/>
</dbReference>
<dbReference type="Gene3D" id="3.30.565.10">
    <property type="entry name" value="Histidine kinase-like ATPase, C-terminal domain"/>
    <property type="match status" value="1"/>
</dbReference>
<dbReference type="Gene3D" id="1.10.287.130">
    <property type="match status" value="1"/>
</dbReference>
<evidence type="ECO:0000256" key="8">
    <source>
        <dbReference type="ARBA" id="ARBA00022777"/>
    </source>
</evidence>
<dbReference type="PANTHER" id="PTHR45569">
    <property type="entry name" value="SENSOR PROTEIN KDPD"/>
    <property type="match status" value="1"/>
</dbReference>
<evidence type="ECO:0000256" key="7">
    <source>
        <dbReference type="ARBA" id="ARBA00022741"/>
    </source>
</evidence>
<comment type="catalytic activity">
    <reaction evidence="1">
        <text>ATP + protein L-histidine = ADP + protein N-phospho-L-histidine.</text>
        <dbReference type="EC" id="2.7.13.3"/>
    </reaction>
</comment>
<dbReference type="SUPFAM" id="SSF55781">
    <property type="entry name" value="GAF domain-like"/>
    <property type="match status" value="1"/>
</dbReference>
<sequence length="527" mass="58591">MSEPPVKPWLSLSTPYSGRQGQGSEKQRRSTWRSDRSVYHYGFVLVLLGVLTLILWNVGWLFNRVNIAMLYLLPVLYSALRFGRGPAFFAASLGVVLFDFFFVPPVLNFSVSDFRYLISFNVFLMVAGLTATLASRLRAQLKEATRREEQTSILYRISRQMVSLTDLASMIATLEQQVSNALQMPVVIVLPQADGRMVVEKTADHAWLNELDQTFASWAFHHGQMCGRGTEYFKEAAGLYLPLKTEANVYGVLCIHIGLSVPSLDLERMTLVEALSSLAAISIARFKLEEEAKVAHLAAESERLRTVLLDSISHELRTPLATIIGAATGILEGEGVLDVADHRELIATLRAEAVRMNRLVTNLLNMVRLESGMMRLRKQWCDIEDLIGVALRQLRESLAEREVTVDLPDDLPGVHVDSVLIEHVLVNVLSNAIKYSPEKSEIALHAYVVDHTMRVAIKDQGMGIATEERARIFEKFYRSPRNKHITGTGLGLAICKGIALAHGGDIWVEAADSVGSTLVLSLPLISR</sequence>
<keyword evidence="5" id="KW-0808">Transferase</keyword>
<evidence type="ECO:0000256" key="4">
    <source>
        <dbReference type="ARBA" id="ARBA00022553"/>
    </source>
</evidence>
<feature type="compositionally biased region" description="Polar residues" evidence="13">
    <location>
        <begin position="11"/>
        <end position="24"/>
    </location>
</feature>
<keyword evidence="4" id="KW-0597">Phosphoprotein</keyword>
<dbReference type="GO" id="GO:0042802">
    <property type="term" value="F:identical protein binding"/>
    <property type="evidence" value="ECO:0007669"/>
    <property type="project" value="UniProtKB-ARBA"/>
</dbReference>
<evidence type="ECO:0000256" key="11">
    <source>
        <dbReference type="ARBA" id="ARBA00023012"/>
    </source>
</evidence>
<dbReference type="InterPro" id="IPR052023">
    <property type="entry name" value="Histidine_kinase_KdpD"/>
</dbReference>
<evidence type="ECO:0000313" key="16">
    <source>
        <dbReference type="EMBL" id="OPG16068.1"/>
    </source>
</evidence>
<keyword evidence="11" id="KW-0902">Two-component regulatory system</keyword>
<dbReference type="Gene3D" id="3.30.450.40">
    <property type="match status" value="1"/>
</dbReference>
<keyword evidence="17" id="KW-1185">Reference proteome</keyword>
<evidence type="ECO:0000256" key="3">
    <source>
        <dbReference type="ARBA" id="ARBA00012438"/>
    </source>
</evidence>
<dbReference type="AlphaFoldDB" id="A0A1V4ETT3"/>
<dbReference type="Pfam" id="PF13493">
    <property type="entry name" value="DUF4118"/>
    <property type="match status" value="1"/>
</dbReference>
<keyword evidence="6 14" id="KW-0812">Transmembrane</keyword>
<evidence type="ECO:0000256" key="14">
    <source>
        <dbReference type="SAM" id="Phobius"/>
    </source>
</evidence>
<organism evidence="16 17">
    <name type="scientific">Ferroacidibacillus organovorans</name>
    <dbReference type="NCBI Taxonomy" id="1765683"/>
    <lineage>
        <taxon>Bacteria</taxon>
        <taxon>Bacillati</taxon>
        <taxon>Bacillota</taxon>
        <taxon>Bacilli</taxon>
        <taxon>Bacillales</taxon>
        <taxon>Alicyclobacillaceae</taxon>
        <taxon>Ferroacidibacillus</taxon>
    </lineage>
</organism>
<dbReference type="InterPro" id="IPR025201">
    <property type="entry name" value="KdpD_TM"/>
</dbReference>
<keyword evidence="9" id="KW-0067">ATP-binding</keyword>
<evidence type="ECO:0000256" key="10">
    <source>
        <dbReference type="ARBA" id="ARBA00022989"/>
    </source>
</evidence>
<feature type="transmembrane region" description="Helical" evidence="14">
    <location>
        <begin position="116"/>
        <end position="137"/>
    </location>
</feature>
<evidence type="ECO:0000256" key="5">
    <source>
        <dbReference type="ARBA" id="ARBA00022679"/>
    </source>
</evidence>
<dbReference type="InterPro" id="IPR003661">
    <property type="entry name" value="HisK_dim/P_dom"/>
</dbReference>
<dbReference type="CDD" id="cd00082">
    <property type="entry name" value="HisKA"/>
    <property type="match status" value="1"/>
</dbReference>
<dbReference type="GO" id="GO:0005524">
    <property type="term" value="F:ATP binding"/>
    <property type="evidence" value="ECO:0007669"/>
    <property type="project" value="UniProtKB-KW"/>
</dbReference>
<comment type="subcellular location">
    <subcellularLocation>
        <location evidence="2">Membrane</location>
        <topology evidence="2">Multi-pass membrane protein</topology>
    </subcellularLocation>
</comment>
<feature type="region of interest" description="Disordered" evidence="13">
    <location>
        <begin position="1"/>
        <end position="29"/>
    </location>
</feature>
<dbReference type="SMART" id="SM00388">
    <property type="entry name" value="HisKA"/>
    <property type="match status" value="1"/>
</dbReference>